<feature type="compositionally biased region" description="Polar residues" evidence="1">
    <location>
        <begin position="124"/>
        <end position="143"/>
    </location>
</feature>
<dbReference type="Proteomes" id="UP001521116">
    <property type="component" value="Unassembled WGS sequence"/>
</dbReference>
<keyword evidence="3" id="KW-1185">Reference proteome</keyword>
<feature type="region of interest" description="Disordered" evidence="1">
    <location>
        <begin position="49"/>
        <end position="78"/>
    </location>
</feature>
<dbReference type="EMBL" id="JAJVDC020000032">
    <property type="protein sequence ID" value="KAL1632251.1"/>
    <property type="molecule type" value="Genomic_DNA"/>
</dbReference>
<comment type="caution">
    <text evidence="2">The sequence shown here is derived from an EMBL/GenBank/DDBJ whole genome shotgun (WGS) entry which is preliminary data.</text>
</comment>
<reference evidence="2 3" key="1">
    <citation type="submission" date="2024-02" db="EMBL/GenBank/DDBJ databases">
        <title>De novo assembly and annotation of 12 fungi associated with fruit tree decline syndrome in Ontario, Canada.</title>
        <authorList>
            <person name="Sulman M."/>
            <person name="Ellouze W."/>
            <person name="Ilyukhin E."/>
        </authorList>
    </citation>
    <scope>NUCLEOTIDE SEQUENCE [LARGE SCALE GENOMIC DNA]</scope>
    <source>
        <strain evidence="2 3">M1-105</strain>
    </source>
</reference>
<evidence type="ECO:0000256" key="1">
    <source>
        <dbReference type="SAM" id="MobiDB-lite"/>
    </source>
</evidence>
<proteinExistence type="predicted"/>
<name>A0ABR3SZR1_9PEZI</name>
<sequence>MSTTYSYNDLLVLKSKLFHRFVQRGGMDMLLANKPVPLDAGTHVETAAAAPDTPQSQQSAGPPSVPYRNAGKHALTSSTTDVALNRRSSAQSIWPERSSTLSVNSTSSYCHQMSQYPNTYSSAAGDGSFSSISTPPQAATGQAPSEGIRSKSALAFMPSFMDVADNLQVRGGCEVDPGLRFSAMSHSDYNPSPAPYSEHRFPLPDVDNSRVWCHLGRNSSSPKLGVDHPGVMKGCREEMAEFYLDLEREMSQTSVESIQSFEDQSMKEKVALSELSQCLETHLRCRSKTTAAATKAKESAHPKLAAGTCIVSSNKLWPSTRASSVNGIILQEQRRQQQMARTRW</sequence>
<accession>A0ABR3SZR1</accession>
<organism evidence="2 3">
    <name type="scientific">Neofusicoccum ribis</name>
    <dbReference type="NCBI Taxonomy" id="45134"/>
    <lineage>
        <taxon>Eukaryota</taxon>
        <taxon>Fungi</taxon>
        <taxon>Dikarya</taxon>
        <taxon>Ascomycota</taxon>
        <taxon>Pezizomycotina</taxon>
        <taxon>Dothideomycetes</taxon>
        <taxon>Dothideomycetes incertae sedis</taxon>
        <taxon>Botryosphaeriales</taxon>
        <taxon>Botryosphaeriaceae</taxon>
        <taxon>Neofusicoccum</taxon>
    </lineage>
</organism>
<evidence type="ECO:0000313" key="2">
    <source>
        <dbReference type="EMBL" id="KAL1632251.1"/>
    </source>
</evidence>
<protein>
    <submittedName>
        <fullName evidence="2">Uncharacterized protein</fullName>
    </submittedName>
</protein>
<gene>
    <name evidence="2" type="ORF">SLS56_003831</name>
</gene>
<feature type="region of interest" description="Disordered" evidence="1">
    <location>
        <begin position="124"/>
        <end position="146"/>
    </location>
</feature>
<evidence type="ECO:0000313" key="3">
    <source>
        <dbReference type="Proteomes" id="UP001521116"/>
    </source>
</evidence>